<dbReference type="Proteomes" id="UP000199400">
    <property type="component" value="Unassembled WGS sequence"/>
</dbReference>
<reference evidence="4" key="1">
    <citation type="submission" date="2016-10" db="EMBL/GenBank/DDBJ databases">
        <authorList>
            <person name="Varghese N."/>
            <person name="Submissions S."/>
        </authorList>
    </citation>
    <scope>NUCLEOTIDE SEQUENCE [LARGE SCALE GENOMIC DNA]</scope>
    <source>
        <strain evidence="4">ATCC 25963</strain>
    </source>
</reference>
<feature type="compositionally biased region" description="Polar residues" evidence="1">
    <location>
        <begin position="53"/>
        <end position="74"/>
    </location>
</feature>
<dbReference type="EMBL" id="FOMX01000029">
    <property type="protein sequence ID" value="SFF11078.1"/>
    <property type="molecule type" value="Genomic_DNA"/>
</dbReference>
<organism evidence="3 4">
    <name type="scientific">Nannocystis exedens</name>
    <dbReference type="NCBI Taxonomy" id="54"/>
    <lineage>
        <taxon>Bacteria</taxon>
        <taxon>Pseudomonadati</taxon>
        <taxon>Myxococcota</taxon>
        <taxon>Polyangia</taxon>
        <taxon>Nannocystales</taxon>
        <taxon>Nannocystaceae</taxon>
        <taxon>Nannocystis</taxon>
    </lineage>
</organism>
<dbReference type="AlphaFoldDB" id="A0A1I2G1S6"/>
<evidence type="ECO:0000313" key="4">
    <source>
        <dbReference type="Proteomes" id="UP000199400"/>
    </source>
</evidence>
<protein>
    <submittedName>
        <fullName evidence="3">Uncharacterized protein</fullName>
    </submittedName>
</protein>
<feature type="region of interest" description="Disordered" evidence="1">
    <location>
        <begin position="49"/>
        <end position="74"/>
    </location>
</feature>
<evidence type="ECO:0000256" key="1">
    <source>
        <dbReference type="SAM" id="MobiDB-lite"/>
    </source>
</evidence>
<accession>A0A1I2G1S6</accession>
<gene>
    <name evidence="3" type="ORF">SAMN02745121_06990</name>
</gene>
<proteinExistence type="predicted"/>
<sequence>MRCKTRQTLALILLGLAPQSALAETFEVGPGKPYATIQDTLELLKPGDVVAGSRSSTSPPIPCRSSTSPACPAG</sequence>
<keyword evidence="4" id="KW-1185">Reference proteome</keyword>
<evidence type="ECO:0000313" key="3">
    <source>
        <dbReference type="EMBL" id="SFF11078.1"/>
    </source>
</evidence>
<dbReference type="RefSeq" id="WP_100793365.1">
    <property type="nucleotide sequence ID" value="NZ_FOMX01000029.1"/>
</dbReference>
<keyword evidence="2" id="KW-0732">Signal</keyword>
<name>A0A1I2G1S6_9BACT</name>
<evidence type="ECO:0000256" key="2">
    <source>
        <dbReference type="SAM" id="SignalP"/>
    </source>
</evidence>
<feature type="chain" id="PRO_5011458505" evidence="2">
    <location>
        <begin position="24"/>
        <end position="74"/>
    </location>
</feature>
<feature type="signal peptide" evidence="2">
    <location>
        <begin position="1"/>
        <end position="23"/>
    </location>
</feature>